<feature type="region of interest" description="Disordered" evidence="1">
    <location>
        <begin position="1"/>
        <end position="31"/>
    </location>
</feature>
<organism evidence="4">
    <name type="scientific">Isoptericola variabilis (strain 225)</name>
    <dbReference type="NCBI Taxonomy" id="743718"/>
    <lineage>
        <taxon>Bacteria</taxon>
        <taxon>Bacillati</taxon>
        <taxon>Actinomycetota</taxon>
        <taxon>Actinomycetes</taxon>
        <taxon>Micrococcales</taxon>
        <taxon>Promicromonosporaceae</taxon>
        <taxon>Isoptericola</taxon>
    </lineage>
</organism>
<dbReference type="eggNOG" id="ENOG503304T">
    <property type="taxonomic scope" value="Bacteria"/>
</dbReference>
<evidence type="ECO:0000313" key="3">
    <source>
        <dbReference type="EMBL" id="AEG45270.1"/>
    </source>
</evidence>
<feature type="transmembrane region" description="Helical" evidence="2">
    <location>
        <begin position="164"/>
        <end position="184"/>
    </location>
</feature>
<keyword evidence="2" id="KW-1133">Transmembrane helix</keyword>
<proteinExistence type="predicted"/>
<dbReference type="STRING" id="743718.Isova_2566"/>
<feature type="transmembrane region" description="Helical" evidence="2">
    <location>
        <begin position="45"/>
        <end position="66"/>
    </location>
</feature>
<feature type="transmembrane region" description="Helical" evidence="2">
    <location>
        <begin position="86"/>
        <end position="108"/>
    </location>
</feature>
<evidence type="ECO:0000256" key="1">
    <source>
        <dbReference type="SAM" id="MobiDB-lite"/>
    </source>
</evidence>
<keyword evidence="2" id="KW-0812">Transmembrane</keyword>
<feature type="compositionally biased region" description="Basic and acidic residues" evidence="1">
    <location>
        <begin position="1"/>
        <end position="11"/>
    </location>
</feature>
<sequence length="198" mass="21229">MSAEQHGDPRPDPGAPDGTGRATPDRAQDRRGLRSVDWREVGRRALVWLVVAVVAVLVALGLAAFVPRWWAQQVGRLVDGTFSLGVWWGVAIGLVFTALPMAVAWPALRPGHTWRTRGALVVAALVLALPNLLTLSVVLGTNAAAHAGQRIMDVDAPAFRGATAWGAAIGALLTVAVLVLWASYRRRGRELRKVRGED</sequence>
<keyword evidence="4" id="KW-1185">Reference proteome</keyword>
<dbReference type="HOGENOM" id="CLU_105008_0_0_11"/>
<name>F6FTA6_ISOV2</name>
<reference evidence="3 4" key="1">
    <citation type="submission" date="2011-05" db="EMBL/GenBank/DDBJ databases">
        <title>Complete sequence of Isoptericola variabilis 225.</title>
        <authorList>
            <consortium name="US DOE Joint Genome Institute"/>
            <person name="Lucas S."/>
            <person name="Han J."/>
            <person name="Lapidus A."/>
            <person name="Cheng J.-F."/>
            <person name="Goodwin L."/>
            <person name="Pitluck S."/>
            <person name="Peters L."/>
            <person name="Mikhailova N."/>
            <person name="Zeytun A."/>
            <person name="Han C."/>
            <person name="Tapia R."/>
            <person name="Land M."/>
            <person name="Hauser L."/>
            <person name="Kyrpides N."/>
            <person name="Ivanova N."/>
            <person name="Pagani I."/>
            <person name="Siebers A."/>
            <person name="Allgaier M."/>
            <person name="Thelen M."/>
            <person name="Hugenholtz P."/>
            <person name="Gladden J."/>
            <person name="Woyke T."/>
        </authorList>
    </citation>
    <scope>NUCLEOTIDE SEQUENCE [LARGE SCALE GENOMIC DNA]</scope>
    <source>
        <strain evidence="4">225</strain>
    </source>
</reference>
<dbReference type="KEGG" id="iva:Isova_2566"/>
<dbReference type="EMBL" id="CP002810">
    <property type="protein sequence ID" value="AEG45270.1"/>
    <property type="molecule type" value="Genomic_DNA"/>
</dbReference>
<protein>
    <recommendedName>
        <fullName evidence="5">Permease</fullName>
    </recommendedName>
</protein>
<keyword evidence="2" id="KW-0472">Membrane</keyword>
<dbReference type="Proteomes" id="UP000009236">
    <property type="component" value="Chromosome"/>
</dbReference>
<evidence type="ECO:0000313" key="4">
    <source>
        <dbReference type="Proteomes" id="UP000009236"/>
    </source>
</evidence>
<evidence type="ECO:0000256" key="2">
    <source>
        <dbReference type="SAM" id="Phobius"/>
    </source>
</evidence>
<evidence type="ECO:0008006" key="5">
    <source>
        <dbReference type="Google" id="ProtNLM"/>
    </source>
</evidence>
<dbReference type="AlphaFoldDB" id="F6FTA6"/>
<feature type="transmembrane region" description="Helical" evidence="2">
    <location>
        <begin position="120"/>
        <end position="144"/>
    </location>
</feature>
<dbReference type="RefSeq" id="WP_013839661.1">
    <property type="nucleotide sequence ID" value="NC_015588.1"/>
</dbReference>
<gene>
    <name evidence="3" type="ordered locus">Isova_2566</name>
</gene>
<accession>F6FTA6</accession>